<dbReference type="AlphaFoldDB" id="L8PR18"/>
<comment type="caution">
    <text evidence="4">The sequence shown here is derived from an EMBL/GenBank/DDBJ whole genome shotgun (WGS) entry which is preliminary data.</text>
</comment>
<dbReference type="PATRIC" id="fig|1160705.3.peg.75"/>
<dbReference type="InterPro" id="IPR000182">
    <property type="entry name" value="GNAT_dom"/>
</dbReference>
<accession>L8PR18</accession>
<dbReference type="Gene3D" id="3.40.630.30">
    <property type="match status" value="1"/>
</dbReference>
<organism evidence="4 5">
    <name type="scientific">Streptomyces viridochromogenes Tue57</name>
    <dbReference type="NCBI Taxonomy" id="1160705"/>
    <lineage>
        <taxon>Bacteria</taxon>
        <taxon>Bacillati</taxon>
        <taxon>Actinomycetota</taxon>
        <taxon>Actinomycetes</taxon>
        <taxon>Kitasatosporales</taxon>
        <taxon>Streptomycetaceae</taxon>
        <taxon>Streptomyces</taxon>
    </lineage>
</organism>
<evidence type="ECO:0000313" key="5">
    <source>
        <dbReference type="Proteomes" id="UP000011205"/>
    </source>
</evidence>
<evidence type="ECO:0000259" key="3">
    <source>
        <dbReference type="PROSITE" id="PS51186"/>
    </source>
</evidence>
<name>L8PR18_STRVR</name>
<keyword evidence="1 4" id="KW-0808">Transferase</keyword>
<keyword evidence="2" id="KW-0012">Acyltransferase</keyword>
<proteinExistence type="predicted"/>
<evidence type="ECO:0000256" key="2">
    <source>
        <dbReference type="ARBA" id="ARBA00023315"/>
    </source>
</evidence>
<dbReference type="Proteomes" id="UP000011205">
    <property type="component" value="Unassembled WGS sequence"/>
</dbReference>
<dbReference type="GO" id="GO:0016747">
    <property type="term" value="F:acyltransferase activity, transferring groups other than amino-acyl groups"/>
    <property type="evidence" value="ECO:0007669"/>
    <property type="project" value="InterPro"/>
</dbReference>
<dbReference type="SUPFAM" id="SSF55729">
    <property type="entry name" value="Acyl-CoA N-acyltransferases (Nat)"/>
    <property type="match status" value="1"/>
</dbReference>
<dbReference type="InterPro" id="IPR016181">
    <property type="entry name" value="Acyl_CoA_acyltransferase"/>
</dbReference>
<sequence>MVAAEVDGRAVGAAWLRFFTEAEPAYGFVHADIPELAIGVVADWRGRGVGRALLRALADTARQHGLEYISLSVERANPAAALYYAEGYRVVESRDHADTMLLDLQ</sequence>
<gene>
    <name evidence="4" type="ORF">STVIR_0077</name>
</gene>
<evidence type="ECO:0000313" key="4">
    <source>
        <dbReference type="EMBL" id="ELS58945.1"/>
    </source>
</evidence>
<dbReference type="CDD" id="cd04301">
    <property type="entry name" value="NAT_SF"/>
    <property type="match status" value="1"/>
</dbReference>
<evidence type="ECO:0000256" key="1">
    <source>
        <dbReference type="ARBA" id="ARBA00022679"/>
    </source>
</evidence>
<feature type="domain" description="N-acetyltransferase" evidence="3">
    <location>
        <begin position="1"/>
        <end position="105"/>
    </location>
</feature>
<dbReference type="InterPro" id="IPR050832">
    <property type="entry name" value="Bact_Acetyltransf"/>
</dbReference>
<dbReference type="Pfam" id="PF00583">
    <property type="entry name" value="Acetyltransf_1"/>
    <property type="match status" value="1"/>
</dbReference>
<dbReference type="EMBL" id="AMLP01000004">
    <property type="protein sequence ID" value="ELS58945.1"/>
    <property type="molecule type" value="Genomic_DNA"/>
</dbReference>
<reference evidence="4 5" key="1">
    <citation type="journal article" date="2013" name="Genome Announc.">
        <title>Draft Genome Sequence of Streptomyces viridochromogenes Strain Tu57, Producer of Avilamycin.</title>
        <authorList>
            <person name="Gruning B.A."/>
            <person name="Erxleben A."/>
            <person name="Hahnlein A."/>
            <person name="Gunther S."/>
        </authorList>
    </citation>
    <scope>NUCLEOTIDE SEQUENCE [LARGE SCALE GENOMIC DNA]</scope>
    <source>
        <strain evidence="4 5">Tue57</strain>
    </source>
</reference>
<protein>
    <submittedName>
        <fullName evidence="4">Putative N-acetyltransferase</fullName>
    </submittedName>
</protein>
<dbReference type="PANTHER" id="PTHR43877">
    <property type="entry name" value="AMINOALKYLPHOSPHONATE N-ACETYLTRANSFERASE-RELATED-RELATED"/>
    <property type="match status" value="1"/>
</dbReference>
<dbReference type="PROSITE" id="PS51186">
    <property type="entry name" value="GNAT"/>
    <property type="match status" value="1"/>
</dbReference>